<dbReference type="Gene3D" id="3.90.470.20">
    <property type="entry name" value="4'-phosphopantetheinyl transferase domain"/>
    <property type="match status" value="1"/>
</dbReference>
<organism evidence="4 5">
    <name type="scientific">Candidatus Limousia pullorum</name>
    <dbReference type="NCBI Taxonomy" id="2840860"/>
    <lineage>
        <taxon>Bacteria</taxon>
        <taxon>Bacillati</taxon>
        <taxon>Bacillota</taxon>
        <taxon>Clostridia</taxon>
        <taxon>Eubacteriales</taxon>
        <taxon>Oscillospiraceae</taxon>
        <taxon>Oscillospiraceae incertae sedis</taxon>
        <taxon>Candidatus Limousia</taxon>
    </lineage>
</organism>
<dbReference type="GO" id="GO:0005829">
    <property type="term" value="C:cytosol"/>
    <property type="evidence" value="ECO:0007669"/>
    <property type="project" value="TreeGrafter"/>
</dbReference>
<comment type="caution">
    <text evidence="4">The sequence shown here is derived from an EMBL/GenBank/DDBJ whole genome shotgun (WGS) entry which is preliminary data.</text>
</comment>
<dbReference type="Pfam" id="PF01648">
    <property type="entry name" value="ACPS"/>
    <property type="match status" value="1"/>
</dbReference>
<reference evidence="4" key="1">
    <citation type="submission" date="2020-10" db="EMBL/GenBank/DDBJ databases">
        <authorList>
            <person name="Gilroy R."/>
        </authorList>
    </citation>
    <scope>NUCLEOTIDE SEQUENCE</scope>
    <source>
        <strain evidence="4">ChiGjej1B1-1684</strain>
    </source>
</reference>
<dbReference type="GO" id="GO:0000287">
    <property type="term" value="F:magnesium ion binding"/>
    <property type="evidence" value="ECO:0007669"/>
    <property type="project" value="InterPro"/>
</dbReference>
<evidence type="ECO:0000256" key="1">
    <source>
        <dbReference type="ARBA" id="ARBA00010990"/>
    </source>
</evidence>
<dbReference type="InterPro" id="IPR037143">
    <property type="entry name" value="4-PPantetheinyl_Trfase_dom_sf"/>
</dbReference>
<dbReference type="GO" id="GO:0008897">
    <property type="term" value="F:holo-[acyl-carrier-protein] synthase activity"/>
    <property type="evidence" value="ECO:0007669"/>
    <property type="project" value="InterPro"/>
</dbReference>
<comment type="similarity">
    <text evidence="1">Belongs to the P-Pant transferase superfamily. Gsp/Sfp/HetI/AcpT family.</text>
</comment>
<name>A0A9D1S7V3_9FIRM</name>
<dbReference type="InterPro" id="IPR050559">
    <property type="entry name" value="P-Pant_transferase_sf"/>
</dbReference>
<protein>
    <submittedName>
        <fullName evidence="4">4'-phosphopantetheinyl transferase superfamily protein</fullName>
    </submittedName>
</protein>
<keyword evidence="2 4" id="KW-0808">Transferase</keyword>
<sequence length="203" mass="23582">MDCFLIGKFSLDNGEKRKTQHSKGLELLYKGLREFYAEPEPEKFLIEKTETGKPFFSDKPEYNFNISHSGEHCAVMISDKICGADVEEIRDFPQRVLKRICTDEELEYLSSLPEEEQKAARWMLWTLKESYVKALGKGLSFGMKNISFEALPEITASIRKAEKSFYLKREDMKRIEHKLGDFYIFFDGDICVSFCLANFSMDC</sequence>
<evidence type="ECO:0000259" key="3">
    <source>
        <dbReference type="Pfam" id="PF01648"/>
    </source>
</evidence>
<dbReference type="GO" id="GO:0019878">
    <property type="term" value="P:lysine biosynthetic process via aminoadipic acid"/>
    <property type="evidence" value="ECO:0007669"/>
    <property type="project" value="TreeGrafter"/>
</dbReference>
<feature type="domain" description="4'-phosphopantetheinyl transferase" evidence="3">
    <location>
        <begin position="82"/>
        <end position="167"/>
    </location>
</feature>
<accession>A0A9D1S7V3</accession>
<dbReference type="PANTHER" id="PTHR12215:SF10">
    <property type="entry name" value="L-AMINOADIPATE-SEMIALDEHYDE DEHYDROGENASE-PHOSPHOPANTETHEINYL TRANSFERASE"/>
    <property type="match status" value="1"/>
</dbReference>
<proteinExistence type="inferred from homology"/>
<reference evidence="4" key="2">
    <citation type="journal article" date="2021" name="PeerJ">
        <title>Extensive microbial diversity within the chicken gut microbiome revealed by metagenomics and culture.</title>
        <authorList>
            <person name="Gilroy R."/>
            <person name="Ravi A."/>
            <person name="Getino M."/>
            <person name="Pursley I."/>
            <person name="Horton D.L."/>
            <person name="Alikhan N.F."/>
            <person name="Baker D."/>
            <person name="Gharbi K."/>
            <person name="Hall N."/>
            <person name="Watson M."/>
            <person name="Adriaenssens E.M."/>
            <person name="Foster-Nyarko E."/>
            <person name="Jarju S."/>
            <person name="Secka A."/>
            <person name="Antonio M."/>
            <person name="Oren A."/>
            <person name="Chaudhuri R.R."/>
            <person name="La Ragione R."/>
            <person name="Hildebrand F."/>
            <person name="Pallen M.J."/>
        </authorList>
    </citation>
    <scope>NUCLEOTIDE SEQUENCE</scope>
    <source>
        <strain evidence="4">ChiGjej1B1-1684</strain>
    </source>
</reference>
<dbReference type="AlphaFoldDB" id="A0A9D1S7V3"/>
<dbReference type="EMBL" id="DVNG01000020">
    <property type="protein sequence ID" value="HIU49673.1"/>
    <property type="molecule type" value="Genomic_DNA"/>
</dbReference>
<gene>
    <name evidence="4" type="ORF">IAD22_01490</name>
</gene>
<dbReference type="SUPFAM" id="SSF56214">
    <property type="entry name" value="4'-phosphopantetheinyl transferase"/>
    <property type="match status" value="2"/>
</dbReference>
<evidence type="ECO:0000313" key="5">
    <source>
        <dbReference type="Proteomes" id="UP000824118"/>
    </source>
</evidence>
<dbReference type="InterPro" id="IPR008278">
    <property type="entry name" value="4-PPantetheinyl_Trfase_dom"/>
</dbReference>
<evidence type="ECO:0000256" key="2">
    <source>
        <dbReference type="ARBA" id="ARBA00022679"/>
    </source>
</evidence>
<dbReference type="PANTHER" id="PTHR12215">
    <property type="entry name" value="PHOSPHOPANTETHEINE TRANSFERASE"/>
    <property type="match status" value="1"/>
</dbReference>
<evidence type="ECO:0000313" key="4">
    <source>
        <dbReference type="EMBL" id="HIU49673.1"/>
    </source>
</evidence>
<dbReference type="Proteomes" id="UP000824118">
    <property type="component" value="Unassembled WGS sequence"/>
</dbReference>